<evidence type="ECO:0000313" key="1">
    <source>
        <dbReference type="EMBL" id="MFC7280048.1"/>
    </source>
</evidence>
<dbReference type="RefSeq" id="WP_378977960.1">
    <property type="nucleotide sequence ID" value="NZ_JBHTBJ010000073.1"/>
</dbReference>
<protein>
    <submittedName>
        <fullName evidence="1">Uncharacterized protein</fullName>
    </submittedName>
</protein>
<sequence length="198" mass="21463">MLDGDFEIHLTVVADPRLAGFAAAHGLKYTHIVLDRGVTPDQPMLTLRARGALAGVAAVARDRAERLAGDGFTVVRVKVEASPFNAGVPQHDADATPDRYFEHHVKLVADQAGIDVARRISVRHTAHVSRNARRGDPDGRHERFVTQRCHGCGRPEARRRLDALLADLTAAGLGIVEIEEEYVALDSNPAVDTGWISA</sequence>
<accession>A0ABW2I5B7</accession>
<name>A0ABW2I5B7_9ACTN</name>
<proteinExistence type="predicted"/>
<organism evidence="1 2">
    <name type="scientific">Paractinoplanes rhizophilus</name>
    <dbReference type="NCBI Taxonomy" id="1416877"/>
    <lineage>
        <taxon>Bacteria</taxon>
        <taxon>Bacillati</taxon>
        <taxon>Actinomycetota</taxon>
        <taxon>Actinomycetes</taxon>
        <taxon>Micromonosporales</taxon>
        <taxon>Micromonosporaceae</taxon>
        <taxon>Paractinoplanes</taxon>
    </lineage>
</organism>
<evidence type="ECO:0000313" key="2">
    <source>
        <dbReference type="Proteomes" id="UP001596548"/>
    </source>
</evidence>
<gene>
    <name evidence="1" type="ORF">ACFQS1_39330</name>
</gene>
<dbReference type="EMBL" id="JBHTBJ010000073">
    <property type="protein sequence ID" value="MFC7280048.1"/>
    <property type="molecule type" value="Genomic_DNA"/>
</dbReference>
<comment type="caution">
    <text evidence="1">The sequence shown here is derived from an EMBL/GenBank/DDBJ whole genome shotgun (WGS) entry which is preliminary data.</text>
</comment>
<reference evidence="2" key="1">
    <citation type="journal article" date="2019" name="Int. J. Syst. Evol. Microbiol.">
        <title>The Global Catalogue of Microorganisms (GCM) 10K type strain sequencing project: providing services to taxonomists for standard genome sequencing and annotation.</title>
        <authorList>
            <consortium name="The Broad Institute Genomics Platform"/>
            <consortium name="The Broad Institute Genome Sequencing Center for Infectious Disease"/>
            <person name="Wu L."/>
            <person name="Ma J."/>
        </authorList>
    </citation>
    <scope>NUCLEOTIDE SEQUENCE [LARGE SCALE GENOMIC DNA]</scope>
    <source>
        <strain evidence="2">XZYJT-10</strain>
    </source>
</reference>
<keyword evidence="2" id="KW-1185">Reference proteome</keyword>
<dbReference type="Proteomes" id="UP001596548">
    <property type="component" value="Unassembled WGS sequence"/>
</dbReference>